<evidence type="ECO:0000313" key="2">
    <source>
        <dbReference type="Proteomes" id="UP000824090"/>
    </source>
</evidence>
<protein>
    <submittedName>
        <fullName evidence="1">Uncharacterized protein</fullName>
    </submittedName>
</protein>
<dbReference type="EMBL" id="DVMP01000156">
    <property type="protein sequence ID" value="HIU26537.1"/>
    <property type="molecule type" value="Genomic_DNA"/>
</dbReference>
<sequence>MGQVIFTAETKEFRDQVAPEEPMGYCNIYQPQEGYRYYVIAGTAENTADFDISSSAFIVEGKTHNSREEGRLLFLDEYESDFVNSLESGQTQPCLIFMPVKDGDTPERLSVFYNKDYSQEEGTSFDCQVDITVYINDFGEKSAMTGQSAYYENGNSRLTGCQSRRIAAAAVRIPDIQIKRNCRNSSLAYLFRLSLVTGSEESFFPIPLWRPWRLRIRFACIWPASRRSR</sequence>
<accession>A0A9D1I243</accession>
<dbReference type="Proteomes" id="UP000824090">
    <property type="component" value="Unassembled WGS sequence"/>
</dbReference>
<gene>
    <name evidence="1" type="ORF">IAC50_08615</name>
</gene>
<comment type="caution">
    <text evidence="1">The sequence shown here is derived from an EMBL/GenBank/DDBJ whole genome shotgun (WGS) entry which is preliminary data.</text>
</comment>
<reference evidence="1" key="2">
    <citation type="journal article" date="2021" name="PeerJ">
        <title>Extensive microbial diversity within the chicken gut microbiome revealed by metagenomics and culture.</title>
        <authorList>
            <person name="Gilroy R."/>
            <person name="Ravi A."/>
            <person name="Getino M."/>
            <person name="Pursley I."/>
            <person name="Horton D.L."/>
            <person name="Alikhan N.F."/>
            <person name="Baker D."/>
            <person name="Gharbi K."/>
            <person name="Hall N."/>
            <person name="Watson M."/>
            <person name="Adriaenssens E.M."/>
            <person name="Foster-Nyarko E."/>
            <person name="Jarju S."/>
            <person name="Secka A."/>
            <person name="Antonio M."/>
            <person name="Oren A."/>
            <person name="Chaudhuri R.R."/>
            <person name="La Ragione R."/>
            <person name="Hildebrand F."/>
            <person name="Pallen M.J."/>
        </authorList>
    </citation>
    <scope>NUCLEOTIDE SEQUENCE</scope>
    <source>
        <strain evidence="1">ChiHcec3-6078</strain>
    </source>
</reference>
<organism evidence="1 2">
    <name type="scientific">Candidatus Allocopromorpha excrementigallinarum</name>
    <dbReference type="NCBI Taxonomy" id="2840742"/>
    <lineage>
        <taxon>Bacteria</taxon>
        <taxon>Bacillati</taxon>
        <taxon>Bacillota</taxon>
        <taxon>Clostridia</taxon>
        <taxon>Eubacteriales</taxon>
        <taxon>Eubacteriaceae</taxon>
        <taxon>Eubacteriaceae incertae sedis</taxon>
        <taxon>Candidatus Allocopromorpha</taxon>
    </lineage>
</organism>
<dbReference type="AlphaFoldDB" id="A0A9D1I243"/>
<name>A0A9D1I243_9FIRM</name>
<reference evidence="1" key="1">
    <citation type="submission" date="2020-10" db="EMBL/GenBank/DDBJ databases">
        <authorList>
            <person name="Gilroy R."/>
        </authorList>
    </citation>
    <scope>NUCLEOTIDE SEQUENCE</scope>
    <source>
        <strain evidence="1">ChiHcec3-6078</strain>
    </source>
</reference>
<proteinExistence type="predicted"/>
<evidence type="ECO:0000313" key="1">
    <source>
        <dbReference type="EMBL" id="HIU26537.1"/>
    </source>
</evidence>